<organism evidence="1 2">
    <name type="scientific">Pleurodeles waltl</name>
    <name type="common">Iberian ribbed newt</name>
    <dbReference type="NCBI Taxonomy" id="8319"/>
    <lineage>
        <taxon>Eukaryota</taxon>
        <taxon>Metazoa</taxon>
        <taxon>Chordata</taxon>
        <taxon>Craniata</taxon>
        <taxon>Vertebrata</taxon>
        <taxon>Euteleostomi</taxon>
        <taxon>Amphibia</taxon>
        <taxon>Batrachia</taxon>
        <taxon>Caudata</taxon>
        <taxon>Salamandroidea</taxon>
        <taxon>Salamandridae</taxon>
        <taxon>Pleurodelinae</taxon>
        <taxon>Pleurodeles</taxon>
    </lineage>
</organism>
<evidence type="ECO:0000313" key="1">
    <source>
        <dbReference type="EMBL" id="KAJ1165684.1"/>
    </source>
</evidence>
<sequence>MLFPVRGQGFGVLPPGPPFSRIATDGPDVLLVSRRPRVRHRLLFRSRCRVLLPRRRVLLRLLLLLSRSE</sequence>
<comment type="caution">
    <text evidence="1">The sequence shown here is derived from an EMBL/GenBank/DDBJ whole genome shotgun (WGS) entry which is preliminary data.</text>
</comment>
<gene>
    <name evidence="1" type="ORF">NDU88_006101</name>
</gene>
<dbReference type="Proteomes" id="UP001066276">
    <property type="component" value="Chromosome 4_2"/>
</dbReference>
<dbReference type="AlphaFoldDB" id="A0AAV7SNV6"/>
<keyword evidence="2" id="KW-1185">Reference proteome</keyword>
<reference evidence="1" key="1">
    <citation type="journal article" date="2022" name="bioRxiv">
        <title>Sequencing and chromosome-scale assembly of the giantPleurodeles waltlgenome.</title>
        <authorList>
            <person name="Brown T."/>
            <person name="Elewa A."/>
            <person name="Iarovenko S."/>
            <person name="Subramanian E."/>
            <person name="Araus A.J."/>
            <person name="Petzold A."/>
            <person name="Susuki M."/>
            <person name="Suzuki K.-i.T."/>
            <person name="Hayashi T."/>
            <person name="Toyoda A."/>
            <person name="Oliveira C."/>
            <person name="Osipova E."/>
            <person name="Leigh N.D."/>
            <person name="Simon A."/>
            <person name="Yun M.H."/>
        </authorList>
    </citation>
    <scope>NUCLEOTIDE SEQUENCE</scope>
    <source>
        <strain evidence="1">20211129_DDA</strain>
        <tissue evidence="1">Liver</tissue>
    </source>
</reference>
<dbReference type="EMBL" id="JANPWB010000008">
    <property type="protein sequence ID" value="KAJ1165684.1"/>
    <property type="molecule type" value="Genomic_DNA"/>
</dbReference>
<protein>
    <submittedName>
        <fullName evidence="1">Uncharacterized protein</fullName>
    </submittedName>
</protein>
<proteinExistence type="predicted"/>
<name>A0AAV7SNV6_PLEWA</name>
<evidence type="ECO:0000313" key="2">
    <source>
        <dbReference type="Proteomes" id="UP001066276"/>
    </source>
</evidence>
<accession>A0AAV7SNV6</accession>